<protein>
    <recommendedName>
        <fullName evidence="9">Pycsar effector protein domain-containing protein</fullName>
    </recommendedName>
</protein>
<evidence type="ECO:0000256" key="8">
    <source>
        <dbReference type="SAM" id="Phobius"/>
    </source>
</evidence>
<dbReference type="OrthoDB" id="823069at2"/>
<evidence type="ECO:0000256" key="6">
    <source>
        <dbReference type="ARBA" id="ARBA00023118"/>
    </source>
</evidence>
<feature type="transmembrane region" description="Helical" evidence="8">
    <location>
        <begin position="74"/>
        <end position="99"/>
    </location>
</feature>
<dbReference type="GO" id="GO:0000166">
    <property type="term" value="F:nucleotide binding"/>
    <property type="evidence" value="ECO:0007669"/>
    <property type="project" value="UniProtKB-KW"/>
</dbReference>
<comment type="subcellular location">
    <subcellularLocation>
        <location evidence="1">Cell membrane</location>
    </subcellularLocation>
</comment>
<comment type="caution">
    <text evidence="10">The sequence shown here is derived from an EMBL/GenBank/DDBJ whole genome shotgun (WGS) entry which is preliminary data.</text>
</comment>
<dbReference type="GO" id="GO:0051607">
    <property type="term" value="P:defense response to virus"/>
    <property type="evidence" value="ECO:0007669"/>
    <property type="project" value="UniProtKB-KW"/>
</dbReference>
<gene>
    <name evidence="10" type="ORF">CA834_06155</name>
</gene>
<keyword evidence="6" id="KW-0051">Antiviral defense</keyword>
<keyword evidence="7 8" id="KW-0472">Membrane</keyword>
<accession>A0A265UUP1</accession>
<evidence type="ECO:0000256" key="2">
    <source>
        <dbReference type="ARBA" id="ARBA00022475"/>
    </source>
</evidence>
<dbReference type="GO" id="GO:0005886">
    <property type="term" value="C:plasma membrane"/>
    <property type="evidence" value="ECO:0007669"/>
    <property type="project" value="UniProtKB-SubCell"/>
</dbReference>
<dbReference type="EMBL" id="NGJN01000003">
    <property type="protein sequence ID" value="OZV69043.1"/>
    <property type="molecule type" value="Genomic_DNA"/>
</dbReference>
<name>A0A265UUP1_9FLAO</name>
<keyword evidence="4" id="KW-0547">Nucleotide-binding</keyword>
<dbReference type="Pfam" id="PF18967">
    <property type="entry name" value="PycTM"/>
    <property type="match status" value="1"/>
</dbReference>
<evidence type="ECO:0000256" key="1">
    <source>
        <dbReference type="ARBA" id="ARBA00004236"/>
    </source>
</evidence>
<sequence>MEHPKSKYKSSPARFKNKHTDDLVDHYWGSISYLTGLIKASELKAGLILSFYGILLNFIYQSSSEISQSLESDYTLYVLIALWVILTSTSIFFCVRCFIPKIEGNYEKNMFFFKDIISKFGTVNEFTKSFFEMSTDENQLFKQLGEQIFIISKIADWKFKNVKRAISLLAAGLGVLFLIGIYQVFMAFF</sequence>
<feature type="domain" description="Pycsar effector protein" evidence="9">
    <location>
        <begin position="27"/>
        <end position="179"/>
    </location>
</feature>
<dbReference type="InterPro" id="IPR043760">
    <property type="entry name" value="PycTM_dom"/>
</dbReference>
<dbReference type="AlphaFoldDB" id="A0A265UUP1"/>
<reference evidence="10 11" key="1">
    <citation type="submission" date="2017-05" db="EMBL/GenBank/DDBJ databases">
        <title>The draft genome sequence of Idiomarina salinarum WNB302.</title>
        <authorList>
            <person name="Sun Y."/>
            <person name="Chen B."/>
            <person name="Du Z."/>
        </authorList>
    </citation>
    <scope>NUCLEOTIDE SEQUENCE [LARGE SCALE GENOMIC DNA]</scope>
    <source>
        <strain evidence="10 11">WNB302</strain>
    </source>
</reference>
<organism evidence="10 11">
    <name type="scientific">Winogradskyella aurantia</name>
    <dbReference type="NCBI Taxonomy" id="1915063"/>
    <lineage>
        <taxon>Bacteria</taxon>
        <taxon>Pseudomonadati</taxon>
        <taxon>Bacteroidota</taxon>
        <taxon>Flavobacteriia</taxon>
        <taxon>Flavobacteriales</taxon>
        <taxon>Flavobacteriaceae</taxon>
        <taxon>Winogradskyella</taxon>
    </lineage>
</organism>
<evidence type="ECO:0000313" key="11">
    <source>
        <dbReference type="Proteomes" id="UP000216840"/>
    </source>
</evidence>
<evidence type="ECO:0000256" key="3">
    <source>
        <dbReference type="ARBA" id="ARBA00022692"/>
    </source>
</evidence>
<keyword evidence="3 8" id="KW-0812">Transmembrane</keyword>
<feature type="transmembrane region" description="Helical" evidence="8">
    <location>
        <begin position="45"/>
        <end position="62"/>
    </location>
</feature>
<evidence type="ECO:0000259" key="9">
    <source>
        <dbReference type="Pfam" id="PF18967"/>
    </source>
</evidence>
<keyword evidence="5 8" id="KW-1133">Transmembrane helix</keyword>
<evidence type="ECO:0000256" key="5">
    <source>
        <dbReference type="ARBA" id="ARBA00022989"/>
    </source>
</evidence>
<evidence type="ECO:0000256" key="7">
    <source>
        <dbReference type="ARBA" id="ARBA00023136"/>
    </source>
</evidence>
<keyword evidence="11" id="KW-1185">Reference proteome</keyword>
<feature type="transmembrane region" description="Helical" evidence="8">
    <location>
        <begin position="165"/>
        <end position="185"/>
    </location>
</feature>
<evidence type="ECO:0000313" key="10">
    <source>
        <dbReference type="EMBL" id="OZV69043.1"/>
    </source>
</evidence>
<keyword evidence="2" id="KW-1003">Cell membrane</keyword>
<dbReference type="Proteomes" id="UP000216840">
    <property type="component" value="Unassembled WGS sequence"/>
</dbReference>
<evidence type="ECO:0000256" key="4">
    <source>
        <dbReference type="ARBA" id="ARBA00022741"/>
    </source>
</evidence>
<dbReference type="RefSeq" id="WP_094967814.1">
    <property type="nucleotide sequence ID" value="NZ_NGJN01000003.1"/>
</dbReference>
<proteinExistence type="predicted"/>